<comment type="caution">
    <text evidence="2">The sequence shown here is derived from an EMBL/GenBank/DDBJ whole genome shotgun (WGS) entry which is preliminary data.</text>
</comment>
<name>A0ABV7TX66_9NEIS</name>
<evidence type="ECO:0000313" key="2">
    <source>
        <dbReference type="EMBL" id="MFC3627394.1"/>
    </source>
</evidence>
<feature type="domain" description="Carboxymuconolactone decarboxylase-like" evidence="1">
    <location>
        <begin position="41"/>
        <end position="123"/>
    </location>
</feature>
<dbReference type="SUPFAM" id="SSF69118">
    <property type="entry name" value="AhpD-like"/>
    <property type="match status" value="1"/>
</dbReference>
<sequence>MNRISIPTVEQSHAASQPLLAAVQQQLGVVPNLMKVIGHSPAALEGYLSLNGALNKGKLPAALRERIALAVAEYNGCDYCLSAHSYLGQHVAKLSAAEISAARDHHSADARSAAALQFAFLVASKRGQISDAELAALRAAGFDEAETIELVLLVALNVLTNYVNNVVRTSIDFPVVTAGQHHAA</sequence>
<dbReference type="NCBIfam" id="TIGR00778">
    <property type="entry name" value="ahpD_dom"/>
    <property type="match status" value="1"/>
</dbReference>
<accession>A0ABV7TX66</accession>
<dbReference type="EMBL" id="JBHRYH010000045">
    <property type="protein sequence ID" value="MFC3627394.1"/>
    <property type="molecule type" value="Genomic_DNA"/>
</dbReference>
<dbReference type="Gene3D" id="1.20.1290.10">
    <property type="entry name" value="AhpD-like"/>
    <property type="match status" value="1"/>
</dbReference>
<dbReference type="PANTHER" id="PTHR35446:SF3">
    <property type="entry name" value="CMD DOMAIN-CONTAINING PROTEIN"/>
    <property type="match status" value="1"/>
</dbReference>
<protein>
    <submittedName>
        <fullName evidence="2">Carboxymuconolactone decarboxylase family protein</fullName>
    </submittedName>
</protein>
<reference evidence="3" key="1">
    <citation type="journal article" date="2019" name="Int. J. Syst. Evol. Microbiol.">
        <title>The Global Catalogue of Microorganisms (GCM) 10K type strain sequencing project: providing services to taxonomists for standard genome sequencing and annotation.</title>
        <authorList>
            <consortium name="The Broad Institute Genomics Platform"/>
            <consortium name="The Broad Institute Genome Sequencing Center for Infectious Disease"/>
            <person name="Wu L."/>
            <person name="Ma J."/>
        </authorList>
    </citation>
    <scope>NUCLEOTIDE SEQUENCE [LARGE SCALE GENOMIC DNA]</scope>
    <source>
        <strain evidence="3">KCTC 42195</strain>
    </source>
</reference>
<dbReference type="PANTHER" id="PTHR35446">
    <property type="entry name" value="SI:CH211-175M2.5"/>
    <property type="match status" value="1"/>
</dbReference>
<evidence type="ECO:0000313" key="3">
    <source>
        <dbReference type="Proteomes" id="UP001595636"/>
    </source>
</evidence>
<dbReference type="Pfam" id="PF02627">
    <property type="entry name" value="CMD"/>
    <property type="match status" value="1"/>
</dbReference>
<dbReference type="InterPro" id="IPR029032">
    <property type="entry name" value="AhpD-like"/>
</dbReference>
<organism evidence="2 3">
    <name type="scientific">Vogesella amnigena</name>
    <dbReference type="NCBI Taxonomy" id="1507449"/>
    <lineage>
        <taxon>Bacteria</taxon>
        <taxon>Pseudomonadati</taxon>
        <taxon>Pseudomonadota</taxon>
        <taxon>Betaproteobacteria</taxon>
        <taxon>Neisseriales</taxon>
        <taxon>Chromobacteriaceae</taxon>
        <taxon>Vogesella</taxon>
    </lineage>
</organism>
<gene>
    <name evidence="2" type="ORF">ACFOKJ_14845</name>
</gene>
<dbReference type="InterPro" id="IPR003779">
    <property type="entry name" value="CMD-like"/>
</dbReference>
<dbReference type="InterPro" id="IPR004675">
    <property type="entry name" value="AhpD_core"/>
</dbReference>
<evidence type="ECO:0000259" key="1">
    <source>
        <dbReference type="Pfam" id="PF02627"/>
    </source>
</evidence>
<dbReference type="RefSeq" id="WP_390280998.1">
    <property type="nucleotide sequence ID" value="NZ_JBHRYH010000045.1"/>
</dbReference>
<keyword evidence="3" id="KW-1185">Reference proteome</keyword>
<dbReference type="Proteomes" id="UP001595636">
    <property type="component" value="Unassembled WGS sequence"/>
</dbReference>
<proteinExistence type="predicted"/>